<dbReference type="CDD" id="cd00077">
    <property type="entry name" value="HDc"/>
    <property type="match status" value="1"/>
</dbReference>
<dbReference type="Pfam" id="PF01966">
    <property type="entry name" value="HD"/>
    <property type="match status" value="1"/>
</dbReference>
<protein>
    <recommendedName>
        <fullName evidence="1">HD domain-containing protein</fullName>
    </recommendedName>
</protein>
<reference evidence="2 3" key="1">
    <citation type="journal article" date="2016" name="Nat. Commun.">
        <title>Thousands of microbial genomes shed light on interconnected biogeochemical processes in an aquifer system.</title>
        <authorList>
            <person name="Anantharaman K."/>
            <person name="Brown C.T."/>
            <person name="Hug L.A."/>
            <person name="Sharon I."/>
            <person name="Castelle C.J."/>
            <person name="Probst A.J."/>
            <person name="Thomas B.C."/>
            <person name="Singh A."/>
            <person name="Wilkins M.J."/>
            <person name="Karaoz U."/>
            <person name="Brodie E.L."/>
            <person name="Williams K.H."/>
            <person name="Hubbard S.S."/>
            <person name="Banfield J.F."/>
        </authorList>
    </citation>
    <scope>NUCLEOTIDE SEQUENCE [LARGE SCALE GENOMIC DNA]</scope>
</reference>
<dbReference type="AlphaFoldDB" id="A0A1G1Y1W1"/>
<organism evidence="2 3">
    <name type="scientific">Candidatus Buchananbacteria bacterium RIFCSPHIGHO2_01_FULL_44_11</name>
    <dbReference type="NCBI Taxonomy" id="1797535"/>
    <lineage>
        <taxon>Bacteria</taxon>
        <taxon>Candidatus Buchananiibacteriota</taxon>
    </lineage>
</organism>
<dbReference type="Proteomes" id="UP000178240">
    <property type="component" value="Unassembled WGS sequence"/>
</dbReference>
<dbReference type="SMART" id="SM00471">
    <property type="entry name" value="HDc"/>
    <property type="match status" value="1"/>
</dbReference>
<sequence>MTKGLRKKLIRLAKKKITTKDISHDFQHSVRVLDLAEKIAKDEGADFDIIIPAALFHDVVIYPKNDPRGRNESDKSAKYTQRLLMSIKEYPKHKIDKVQTAIRQCSFSKSIVPNLIEAKILQDADRLEATGAISIMRTFSSTGQMKRPFYNPDDPFCENRKPTPKNYALDLFYTRLLKVEGMMYTKKARELAKRRTKFLTNFLQELRLELDGK</sequence>
<evidence type="ECO:0000313" key="2">
    <source>
        <dbReference type="EMBL" id="OGY46221.1"/>
    </source>
</evidence>
<gene>
    <name evidence="2" type="ORF">A2744_04435</name>
</gene>
<feature type="domain" description="HD" evidence="1">
    <location>
        <begin position="25"/>
        <end position="130"/>
    </location>
</feature>
<dbReference type="InterPro" id="IPR006674">
    <property type="entry name" value="HD_domain"/>
</dbReference>
<dbReference type="EMBL" id="MHIE01000006">
    <property type="protein sequence ID" value="OGY46221.1"/>
    <property type="molecule type" value="Genomic_DNA"/>
</dbReference>
<evidence type="ECO:0000313" key="3">
    <source>
        <dbReference type="Proteomes" id="UP000178240"/>
    </source>
</evidence>
<accession>A0A1G1Y1W1</accession>
<dbReference type="Gene3D" id="1.10.3210.50">
    <property type="match status" value="1"/>
</dbReference>
<name>A0A1G1Y1W1_9BACT</name>
<dbReference type="PROSITE" id="PS51831">
    <property type="entry name" value="HD"/>
    <property type="match status" value="1"/>
</dbReference>
<evidence type="ECO:0000259" key="1">
    <source>
        <dbReference type="PROSITE" id="PS51831"/>
    </source>
</evidence>
<dbReference type="PANTHER" id="PTHR33594">
    <property type="entry name" value="SUPERFAMILY HYDROLASE, PUTATIVE (AFU_ORTHOLOGUE AFUA_1G03035)-RELATED"/>
    <property type="match status" value="1"/>
</dbReference>
<dbReference type="InterPro" id="IPR003607">
    <property type="entry name" value="HD/PDEase_dom"/>
</dbReference>
<dbReference type="PANTHER" id="PTHR33594:SF1">
    <property type="entry name" value="HD_PDEASE DOMAIN-CONTAINING PROTEIN"/>
    <property type="match status" value="1"/>
</dbReference>
<proteinExistence type="predicted"/>
<comment type="caution">
    <text evidence="2">The sequence shown here is derived from an EMBL/GenBank/DDBJ whole genome shotgun (WGS) entry which is preliminary data.</text>
</comment>
<dbReference type="STRING" id="1797535.A2744_04435"/>
<dbReference type="SUPFAM" id="SSF109604">
    <property type="entry name" value="HD-domain/PDEase-like"/>
    <property type="match status" value="1"/>
</dbReference>